<proteinExistence type="predicted"/>
<name>A0AAP5ME31_9CYAN</name>
<evidence type="ECO:0000313" key="2">
    <source>
        <dbReference type="Proteomes" id="UP000667802"/>
    </source>
</evidence>
<organism evidence="1 2">
    <name type="scientific">Aetokthonos hydrillicola Thurmond2011</name>
    <dbReference type="NCBI Taxonomy" id="2712845"/>
    <lineage>
        <taxon>Bacteria</taxon>
        <taxon>Bacillati</taxon>
        <taxon>Cyanobacteriota</taxon>
        <taxon>Cyanophyceae</taxon>
        <taxon>Nostocales</taxon>
        <taxon>Hapalosiphonaceae</taxon>
        <taxon>Aetokthonos</taxon>
    </lineage>
</organism>
<accession>A0AAP5ME31</accession>
<dbReference type="EMBL" id="JAALHA020000032">
    <property type="protein sequence ID" value="MDR9900289.1"/>
    <property type="molecule type" value="Genomic_DNA"/>
</dbReference>
<evidence type="ECO:0000313" key="1">
    <source>
        <dbReference type="EMBL" id="MDR9900289.1"/>
    </source>
</evidence>
<dbReference type="AlphaFoldDB" id="A0AAP5ME31"/>
<gene>
    <name evidence="1" type="ORF">G7B40_037930</name>
</gene>
<dbReference type="RefSeq" id="WP_208344480.1">
    <property type="nucleotide sequence ID" value="NZ_CAWQFN010000507.1"/>
</dbReference>
<keyword evidence="2" id="KW-1185">Reference proteome</keyword>
<protein>
    <submittedName>
        <fullName evidence="1">Uncharacterized protein</fullName>
    </submittedName>
</protein>
<dbReference type="Proteomes" id="UP000667802">
    <property type="component" value="Unassembled WGS sequence"/>
</dbReference>
<comment type="caution">
    <text evidence="1">The sequence shown here is derived from an EMBL/GenBank/DDBJ whole genome shotgun (WGS) entry which is preliminary data.</text>
</comment>
<sequence length="181" mass="21684">MLSLTSFQRAYLFNDFEIEIKEEIFSKYKYALAYIGVDLTRADVQEALLNCIEGFEDAIRATIAYWYWLTENQEPFYANASLIQAIGQRWSSRYWKDEYLDNPNFKSPGQVFWEEAGRVWGTDFRNQIIADVNEDYILLRTGTKVNFCAATRWGWERLREYVLEEKLEAIERSRRRRQILR</sequence>
<reference evidence="2" key="1">
    <citation type="journal article" date="2021" name="Science">
        <title>Hunting the eagle killer: A cyanobacterial neurotoxin causes vacuolar myelinopathy.</title>
        <authorList>
            <person name="Breinlinger S."/>
            <person name="Phillips T.J."/>
            <person name="Haram B.N."/>
            <person name="Mares J."/>
            <person name="Martinez Yerena J.A."/>
            <person name="Hrouzek P."/>
            <person name="Sobotka R."/>
            <person name="Henderson W.M."/>
            <person name="Schmieder P."/>
            <person name="Williams S.M."/>
            <person name="Lauderdale J.D."/>
            <person name="Wilde H.D."/>
            <person name="Gerrin W."/>
            <person name="Kust A."/>
            <person name="Washington J.W."/>
            <person name="Wagner C."/>
            <person name="Geier B."/>
            <person name="Liebeke M."/>
            <person name="Enke H."/>
            <person name="Niedermeyer T.H.J."/>
            <person name="Wilde S.B."/>
        </authorList>
    </citation>
    <scope>NUCLEOTIDE SEQUENCE [LARGE SCALE GENOMIC DNA]</scope>
    <source>
        <strain evidence="2">Thurmond2011</strain>
    </source>
</reference>